<comment type="caution">
    <text evidence="3">The sequence shown here is derived from an EMBL/GenBank/DDBJ whole genome shotgun (WGS) entry which is preliminary data.</text>
</comment>
<protein>
    <recommendedName>
        <fullName evidence="2">Peptidase M12B domain-containing protein</fullName>
    </recommendedName>
</protein>
<name>A0ABD3V502_SINWO</name>
<organism evidence="3 4">
    <name type="scientific">Sinanodonta woodiana</name>
    <name type="common">Chinese pond mussel</name>
    <name type="synonym">Anodonta woodiana</name>
    <dbReference type="NCBI Taxonomy" id="1069815"/>
    <lineage>
        <taxon>Eukaryota</taxon>
        <taxon>Metazoa</taxon>
        <taxon>Spiralia</taxon>
        <taxon>Lophotrochozoa</taxon>
        <taxon>Mollusca</taxon>
        <taxon>Bivalvia</taxon>
        <taxon>Autobranchia</taxon>
        <taxon>Heteroconchia</taxon>
        <taxon>Palaeoheterodonta</taxon>
        <taxon>Unionida</taxon>
        <taxon>Unionoidea</taxon>
        <taxon>Unionidae</taxon>
        <taxon>Unioninae</taxon>
        <taxon>Sinanodonta</taxon>
    </lineage>
</organism>
<feature type="binding site" evidence="1">
    <location>
        <position position="366"/>
    </location>
    <ligand>
        <name>Zn(2+)</name>
        <dbReference type="ChEBI" id="CHEBI:29105"/>
        <note>catalytic</note>
    </ligand>
</feature>
<evidence type="ECO:0000313" key="4">
    <source>
        <dbReference type="Proteomes" id="UP001634394"/>
    </source>
</evidence>
<evidence type="ECO:0000259" key="2">
    <source>
        <dbReference type="PROSITE" id="PS50215"/>
    </source>
</evidence>
<dbReference type="AlphaFoldDB" id="A0ABD3V502"/>
<evidence type="ECO:0000313" key="3">
    <source>
        <dbReference type="EMBL" id="KAL3856271.1"/>
    </source>
</evidence>
<gene>
    <name evidence="3" type="ORF">ACJMK2_011045</name>
</gene>
<keyword evidence="1" id="KW-0479">Metal-binding</keyword>
<accession>A0ABD3V502</accession>
<dbReference type="GO" id="GO:0046872">
    <property type="term" value="F:metal ion binding"/>
    <property type="evidence" value="ECO:0007669"/>
    <property type="project" value="UniProtKB-KW"/>
</dbReference>
<feature type="non-terminal residue" evidence="3">
    <location>
        <position position="1"/>
    </location>
</feature>
<dbReference type="Proteomes" id="UP001634394">
    <property type="component" value="Unassembled WGS sequence"/>
</dbReference>
<feature type="binding site" evidence="1">
    <location>
        <position position="360"/>
    </location>
    <ligand>
        <name>Zn(2+)</name>
        <dbReference type="ChEBI" id="CHEBI:29105"/>
        <note>catalytic</note>
    </ligand>
</feature>
<dbReference type="InterPro" id="IPR024079">
    <property type="entry name" value="MetalloPept_cat_dom_sf"/>
</dbReference>
<keyword evidence="1" id="KW-0862">Zinc</keyword>
<dbReference type="PANTHER" id="PTHR11905">
    <property type="entry name" value="ADAM A DISINTEGRIN AND METALLOPROTEASE DOMAIN"/>
    <property type="match status" value="1"/>
</dbReference>
<comment type="caution">
    <text evidence="1">Lacks conserved residue(s) required for the propagation of feature annotation.</text>
</comment>
<reference evidence="3 4" key="1">
    <citation type="submission" date="2024-11" db="EMBL/GenBank/DDBJ databases">
        <title>Chromosome-level genome assembly of the freshwater bivalve Anodonta woodiana.</title>
        <authorList>
            <person name="Chen X."/>
        </authorList>
    </citation>
    <scope>NUCLEOTIDE SEQUENCE [LARGE SCALE GENOMIC DNA]</scope>
    <source>
        <strain evidence="3">MN2024</strain>
        <tissue evidence="3">Gills</tissue>
    </source>
</reference>
<dbReference type="Pfam" id="PF01421">
    <property type="entry name" value="Reprolysin"/>
    <property type="match status" value="1"/>
</dbReference>
<feature type="domain" description="Peptidase M12B" evidence="2">
    <location>
        <begin position="184"/>
        <end position="426"/>
    </location>
</feature>
<dbReference type="PANTHER" id="PTHR11905:SF159">
    <property type="entry name" value="ADAM METALLOPROTEASE"/>
    <property type="match status" value="1"/>
</dbReference>
<feature type="binding site" evidence="1">
    <location>
        <position position="356"/>
    </location>
    <ligand>
        <name>Zn(2+)</name>
        <dbReference type="ChEBI" id="CHEBI:29105"/>
        <note>catalytic</note>
    </ligand>
</feature>
<dbReference type="SUPFAM" id="SSF55486">
    <property type="entry name" value="Metalloproteases ('zincins'), catalytic domain"/>
    <property type="match status" value="1"/>
</dbReference>
<feature type="active site" evidence="1">
    <location>
        <position position="357"/>
    </location>
</feature>
<keyword evidence="4" id="KW-1185">Reference proteome</keyword>
<dbReference type="InterPro" id="IPR001590">
    <property type="entry name" value="Peptidase_M12B"/>
</dbReference>
<dbReference type="Gene3D" id="3.40.390.10">
    <property type="entry name" value="Collagenase (Catalytic Domain)"/>
    <property type="match status" value="1"/>
</dbReference>
<sequence>PVNAETVWLQDVTTKLQTDKRLISDLDLPDALTFDFSRGSQALNLNLRRNHDINPNADIYIVEKLKDGRFHSRKSRDLGQANGNIRIKGRNYDLRPAETVAALRNFFDIPNLRGIKYFLKVQDETHINRYNAENEYIDQIQSSRRGEDIKNHFLRQDATLSSRNVADFHERRTEDEVRNLKKNYYIEVGVLVDSSLWNIHYSLEQASDDDEDEKEIKVKRNIREYFCHIINGVNLRYKNIQSPKMTITVTLLEFFFYKREGDFPYNVSSVMRHNGDSFIEALSYLKDVRQWDEEYSEFLAPYDHAMLFTVHDLYSEELQNNAIIGHSYTGHVCDIGGRTSVVQAGDYFQTVYTATHELGHNLGAVHDGEETAVDCPAEDMYIMSPKYPVFQRDTYTKKPWLFSKCSVKDMKRTLKRNYNNDNENQITDVDVNVFEGMFRRITMYSEGFV</sequence>
<proteinExistence type="predicted"/>
<dbReference type="PROSITE" id="PS50215">
    <property type="entry name" value="ADAM_MEPRO"/>
    <property type="match status" value="1"/>
</dbReference>
<dbReference type="EMBL" id="JBJQND010000013">
    <property type="protein sequence ID" value="KAL3856271.1"/>
    <property type="molecule type" value="Genomic_DNA"/>
</dbReference>
<evidence type="ECO:0000256" key="1">
    <source>
        <dbReference type="PROSITE-ProRule" id="PRU00276"/>
    </source>
</evidence>